<protein>
    <recommendedName>
        <fullName evidence="16">SD-repeat containing protein B domain-containing protein</fullName>
    </recommendedName>
</protein>
<evidence type="ECO:0000259" key="11">
    <source>
        <dbReference type="Pfam" id="PF23141"/>
    </source>
</evidence>
<evidence type="ECO:0000259" key="12">
    <source>
        <dbReference type="Pfam" id="PF23192"/>
    </source>
</evidence>
<sequence>MWLNWNFFIILLIKVFIYIRPVKTNEVIGCGGFIKSHAEIDFSKVEVKLLTKNGALKDKTDCSPSNGYYFLPIYDKGDYVLRIAPPPGWSFEPKEVKLTFDGKTDICSLGNDINFAFKGFGITGRVILGAGGARDVQVQLRSLDGREERSSSTTDINGVFSFTPIIPGEYELEVTRPKWHFENPKHIVVVKEGNTELPSNALIVSGFDVSGQFETINDLSLIMVLFKERENSKSRACIKQIVCALAKHDNDLYEPMPLSFTEVNPNGDYLFNNVASGKYLLMPVQLNPNLKLHWEPRHYEFQVNQDYVEIKTSFKVDGFSVEGQVLNAIKGSPLSQAAVKLNGQQVTVTDNKGFFTLAKIPAAGTYTIQVQAPRLKFPMQQIQLQLNTSSIPPIVPSGYEVCGVVVTKSSYAVAISNTQSEFSTTVNTNAESGVWCTFLPAGKFNVEVMISKDDKANGVQFYPLQQYIEVKNQPLDGITFSQLRATVHGMLKCLNDAPRSVCLETEVTLSNLDANGQINGQKLTVKAKDGRYSFKNVLPGPYEVTIPRYKLCFNSTRLLINVNSVMTEVPDFEQHGYEVDFISSHRAMLTYSHNSNPNITNTLKLLAGHNALCVQKYGIYYIKLEGCHLYDPDSLPLSFSTADPSSIVINAIAHKVGLRFLLPKPAPEKFQLYVESETLGKQWVTPLDEGHIVNEMFCYRYDTHLKPEELLYVTPRSEVLLFEPSFKQLTGGNDCVDVAFTFVASRGLILQGNVVPAIKDAKITLSFPQNPELKSQIFITTEKGEFKFGPIHQNLHYELKGEKESYVFSEYEHSSATFKVHKLCEIIVNIKDETGKQLSGVLISMSGGESYRKNLITGENGQIIFHSLAPSQYFLRPMMKEFKFEPNSKMIELKNGETIEVEMIGKRVAHSVFGSVVSLNGDPFTQVNIQANADESCMHHQEEATTNANGQYRLRGLQPGCEYNIRIKDFDAKVARSIPSARTVKVAHEDVRAVNFVGISPLEFTDVVTYVTAPSNDFYKTLRVVMYRKGAYDTPLHTQRMESMILPKGPYNPGILVFFPQIPLDKKTTYIVELRTTLSESTYTYTLPSKQFVPDKGTIYIELNFKPKLRAIDIDLNQNSISALILLALVAIAFFKQDIAMTFLNFIWSRTSALIENFSQQQKHQNKNNARKVEPINQKEIELMAEQINATKKKKTKKI</sequence>
<reference evidence="14" key="2">
    <citation type="submission" date="2020-05" db="UniProtKB">
        <authorList>
            <consortium name="EnsemblMetazoa"/>
        </authorList>
    </citation>
    <scope>IDENTIFICATION</scope>
    <source>
        <strain evidence="14">IAEA</strain>
    </source>
</reference>
<dbReference type="Pfam" id="PF23192">
    <property type="entry name" value="NOMO_12th"/>
    <property type="match status" value="1"/>
</dbReference>
<dbReference type="Pfam" id="PF22898">
    <property type="entry name" value="NOMO1-like_1st"/>
    <property type="match status" value="1"/>
</dbReference>
<dbReference type="GO" id="GO:0005789">
    <property type="term" value="C:endoplasmic reticulum membrane"/>
    <property type="evidence" value="ECO:0007669"/>
    <property type="project" value="UniProtKB-SubCell"/>
</dbReference>
<keyword evidence="3 7" id="KW-0732">Signal</keyword>
<dbReference type="InterPro" id="IPR056319">
    <property type="entry name" value="NOMO_7th"/>
</dbReference>
<reference evidence="15" key="1">
    <citation type="submission" date="2014-03" db="EMBL/GenBank/DDBJ databases">
        <authorList>
            <person name="Aksoy S."/>
            <person name="Warren W."/>
            <person name="Wilson R.K."/>
        </authorList>
    </citation>
    <scope>NUCLEOTIDE SEQUENCE [LARGE SCALE GENOMIC DNA]</scope>
    <source>
        <strain evidence="15">IAEA</strain>
    </source>
</reference>
<dbReference type="Pfam" id="PF23194">
    <property type="entry name" value="NOMO_5th"/>
    <property type="match status" value="1"/>
</dbReference>
<dbReference type="InterPro" id="IPR056191">
    <property type="entry name" value="NOMO_12th"/>
</dbReference>
<evidence type="ECO:0000256" key="2">
    <source>
        <dbReference type="ARBA" id="ARBA00022692"/>
    </source>
</evidence>
<name>A0A1A9WP40_9MUSC</name>
<evidence type="ECO:0008006" key="16">
    <source>
        <dbReference type="Google" id="ProtNLM"/>
    </source>
</evidence>
<dbReference type="Pfam" id="PF22902">
    <property type="entry name" value="NOMO1-like_9th"/>
    <property type="match status" value="1"/>
</dbReference>
<dbReference type="InterPro" id="IPR008969">
    <property type="entry name" value="CarboxyPept-like_regulatory"/>
</dbReference>
<evidence type="ECO:0000259" key="9">
    <source>
        <dbReference type="Pfam" id="PF22902"/>
    </source>
</evidence>
<dbReference type="InterPro" id="IPR055075">
    <property type="entry name" value="NOMO-like_N"/>
</dbReference>
<keyword evidence="5" id="KW-1133">Transmembrane helix</keyword>
<feature type="domain" description="NOMO fifth transthyretin-like" evidence="13">
    <location>
        <begin position="401"/>
        <end position="480"/>
    </location>
</feature>
<proteinExistence type="predicted"/>
<evidence type="ECO:0000313" key="15">
    <source>
        <dbReference type="Proteomes" id="UP000091820"/>
    </source>
</evidence>
<dbReference type="PANTHER" id="PTHR23303:SF14">
    <property type="entry name" value="BOS COMPLEX SUBUNIT NOMO1-RELATED"/>
    <property type="match status" value="1"/>
</dbReference>
<dbReference type="InterPro" id="IPR013784">
    <property type="entry name" value="Carb-bd-like_fold"/>
</dbReference>
<dbReference type="Pfam" id="PF22904">
    <property type="entry name" value="NOMO1-like_2nd"/>
    <property type="match status" value="1"/>
</dbReference>
<dbReference type="VEuPathDB" id="VectorBase:GBRI026771"/>
<evidence type="ECO:0000259" key="8">
    <source>
        <dbReference type="Pfam" id="PF22898"/>
    </source>
</evidence>
<feature type="domain" description="NOMO-like N-terminal beta-sandwich" evidence="8">
    <location>
        <begin position="31"/>
        <end position="115"/>
    </location>
</feature>
<dbReference type="STRING" id="37001.A0A1A9WP40"/>
<feature type="domain" description="NOMO second beta-sandwich" evidence="10">
    <location>
        <begin position="117"/>
        <end position="204"/>
    </location>
</feature>
<dbReference type="Pfam" id="PF23141">
    <property type="entry name" value="Ig_NOMO"/>
    <property type="match status" value="1"/>
</dbReference>
<dbReference type="EnsemblMetazoa" id="GBRI026771-RA">
    <property type="protein sequence ID" value="GBRI026771-PA"/>
    <property type="gene ID" value="GBRI026771"/>
</dbReference>
<evidence type="ECO:0000313" key="14">
    <source>
        <dbReference type="EnsemblMetazoa" id="GBRI026771-PA"/>
    </source>
</evidence>
<evidence type="ECO:0000256" key="5">
    <source>
        <dbReference type="ARBA" id="ARBA00022989"/>
    </source>
</evidence>
<keyword evidence="2" id="KW-0812">Transmembrane</keyword>
<evidence type="ECO:0000259" key="13">
    <source>
        <dbReference type="Pfam" id="PF23194"/>
    </source>
</evidence>
<comment type="subcellular location">
    <subcellularLocation>
        <location evidence="1">Endoplasmic reticulum membrane</location>
        <topology evidence="1">Single-pass type I membrane protein</topology>
    </subcellularLocation>
</comment>
<dbReference type="SUPFAM" id="SSF49478">
    <property type="entry name" value="Cna protein B-type domain"/>
    <property type="match status" value="2"/>
</dbReference>
<dbReference type="InterPro" id="IPR055073">
    <property type="entry name" value="NOMO1-like_9th"/>
</dbReference>
<keyword evidence="4" id="KW-0256">Endoplasmic reticulum</keyword>
<dbReference type="InterPro" id="IPR056190">
    <property type="entry name" value="NOMO_5th"/>
</dbReference>
<feature type="domain" description="NOMO C-terminal transthyretin-like" evidence="12">
    <location>
        <begin position="1006"/>
        <end position="1107"/>
    </location>
</feature>
<dbReference type="InterPro" id="IPR055074">
    <property type="entry name" value="NOMO1-3_2nd"/>
</dbReference>
<feature type="domain" description="NOMO seventh transthyretin-like" evidence="11">
    <location>
        <begin position="579"/>
        <end position="651"/>
    </location>
</feature>
<feature type="domain" description="NOMO-like ninth beta-sandwich" evidence="9">
    <location>
        <begin position="746"/>
        <end position="820"/>
    </location>
</feature>
<organism evidence="14 15">
    <name type="scientific">Glossina brevipalpis</name>
    <dbReference type="NCBI Taxonomy" id="37001"/>
    <lineage>
        <taxon>Eukaryota</taxon>
        <taxon>Metazoa</taxon>
        <taxon>Ecdysozoa</taxon>
        <taxon>Arthropoda</taxon>
        <taxon>Hexapoda</taxon>
        <taxon>Insecta</taxon>
        <taxon>Pterygota</taxon>
        <taxon>Neoptera</taxon>
        <taxon>Endopterygota</taxon>
        <taxon>Diptera</taxon>
        <taxon>Brachycera</taxon>
        <taxon>Muscomorpha</taxon>
        <taxon>Hippoboscoidea</taxon>
        <taxon>Glossinidae</taxon>
        <taxon>Glossina</taxon>
    </lineage>
</organism>
<feature type="signal peptide" evidence="7">
    <location>
        <begin position="1"/>
        <end position="24"/>
    </location>
</feature>
<evidence type="ECO:0000256" key="4">
    <source>
        <dbReference type="ARBA" id="ARBA00022824"/>
    </source>
</evidence>
<keyword evidence="6" id="KW-0472">Membrane</keyword>
<dbReference type="AlphaFoldDB" id="A0A1A9WP40"/>
<dbReference type="Gene3D" id="2.60.40.1120">
    <property type="entry name" value="Carboxypeptidase-like, regulatory domain"/>
    <property type="match status" value="2"/>
</dbReference>
<evidence type="ECO:0000259" key="10">
    <source>
        <dbReference type="Pfam" id="PF22904"/>
    </source>
</evidence>
<accession>A0A1A9WP40</accession>
<dbReference type="PANTHER" id="PTHR23303">
    <property type="entry name" value="CARBOXYPEPTIDASE REGULATORY REGION-CONTAINING"/>
    <property type="match status" value="1"/>
</dbReference>
<dbReference type="Proteomes" id="UP000091820">
    <property type="component" value="Unassembled WGS sequence"/>
</dbReference>
<evidence type="ECO:0000256" key="7">
    <source>
        <dbReference type="SAM" id="SignalP"/>
    </source>
</evidence>
<dbReference type="InterPro" id="IPR051417">
    <property type="entry name" value="SDr/BOS_complex"/>
</dbReference>
<feature type="chain" id="PRO_5008400598" description="SD-repeat containing protein B domain-containing protein" evidence="7">
    <location>
        <begin position="25"/>
        <end position="1199"/>
    </location>
</feature>
<evidence type="ECO:0000256" key="6">
    <source>
        <dbReference type="ARBA" id="ARBA00023136"/>
    </source>
</evidence>
<dbReference type="SUPFAM" id="SSF49464">
    <property type="entry name" value="Carboxypeptidase regulatory domain-like"/>
    <property type="match status" value="1"/>
</dbReference>
<evidence type="ECO:0000256" key="3">
    <source>
        <dbReference type="ARBA" id="ARBA00022729"/>
    </source>
</evidence>
<dbReference type="SUPFAM" id="SSF49452">
    <property type="entry name" value="Starch-binding domain-like"/>
    <property type="match status" value="2"/>
</dbReference>
<evidence type="ECO:0000256" key="1">
    <source>
        <dbReference type="ARBA" id="ARBA00004115"/>
    </source>
</evidence>
<dbReference type="Pfam" id="PF13620">
    <property type="entry name" value="CarboxypepD_reg"/>
    <property type="match status" value="1"/>
</dbReference>
<keyword evidence="15" id="KW-1185">Reference proteome</keyword>
<dbReference type="GO" id="GO:0030246">
    <property type="term" value="F:carbohydrate binding"/>
    <property type="evidence" value="ECO:0007669"/>
    <property type="project" value="InterPro"/>
</dbReference>